<name>A0A5C6LFD6_BACFG</name>
<protein>
    <recommendedName>
        <fullName evidence="1">RXYLT1 C-terminal domain-containing protein</fullName>
    </recommendedName>
</protein>
<feature type="domain" description="RXYLT1 C-terminal" evidence="1">
    <location>
        <begin position="205"/>
        <end position="296"/>
    </location>
</feature>
<proteinExistence type="predicted"/>
<dbReference type="AlphaFoldDB" id="A0A5C6LFD6"/>
<evidence type="ECO:0000259" key="1">
    <source>
        <dbReference type="Pfam" id="PF24785"/>
    </source>
</evidence>
<evidence type="ECO:0000313" key="3">
    <source>
        <dbReference type="Proteomes" id="UP000318041"/>
    </source>
</evidence>
<dbReference type="EMBL" id="VOHY01000002">
    <property type="protein sequence ID" value="TWV78856.1"/>
    <property type="molecule type" value="Genomic_DNA"/>
</dbReference>
<comment type="caution">
    <text evidence="2">The sequence shown here is derived from an EMBL/GenBank/DDBJ whole genome shotgun (WGS) entry which is preliminary data.</text>
</comment>
<gene>
    <name evidence="2" type="ORF">FSA08_03325</name>
</gene>
<dbReference type="Proteomes" id="UP000318041">
    <property type="component" value="Unassembled WGS sequence"/>
</dbReference>
<reference evidence="2 3" key="1">
    <citation type="submission" date="2019-08" db="EMBL/GenBank/DDBJ databases">
        <title>Genome sequencing of Bacteroides fragilis Sample_iSURF_9.</title>
        <authorList>
            <person name="Chandler J.E."/>
            <person name="Ruoff K.L."/>
            <person name="Price C.E."/>
            <person name="Valls R.A."/>
            <person name="O'Toole G.A."/>
        </authorList>
    </citation>
    <scope>NUCLEOTIDE SEQUENCE [LARGE SCALE GENOMIC DNA]</scope>
    <source>
        <strain evidence="2 3">CFPLTA004_1B</strain>
    </source>
</reference>
<organism evidence="2 3">
    <name type="scientific">Bacteroides fragilis</name>
    <dbReference type="NCBI Taxonomy" id="817"/>
    <lineage>
        <taxon>Bacteria</taxon>
        <taxon>Pseudomonadati</taxon>
        <taxon>Bacteroidota</taxon>
        <taxon>Bacteroidia</taxon>
        <taxon>Bacteroidales</taxon>
        <taxon>Bacteroidaceae</taxon>
        <taxon>Bacteroides</taxon>
    </lineage>
</organism>
<dbReference type="InterPro" id="IPR057538">
    <property type="entry name" value="RXYLT1_C"/>
</dbReference>
<evidence type="ECO:0000313" key="2">
    <source>
        <dbReference type="EMBL" id="TWV78856.1"/>
    </source>
</evidence>
<sequence>MRYFLDIREVDNIYYERNSDSNFEDLNECQFLINFFKELRLKCINFNSYNFYIYSTKNPTLPPSSFDLPNTGKDILLFLSDETGELPLHLKQRYKCIFKPYIRKDYDNIYPFPLGYVNNDVSLEYIPIKDRCYNVFFSGNFNLNRVNFYRNITNARGWITNKHLFYWLYKKGLLKLPTSYFTNKDDCFRNSKIRFTKGFKGGFPISEYLLMLSQSKIVLCPKGFHSTECFRHYEALKQGCIVISEKLSDSYLYNNSPIIQLDNWNGIRKIVNDLLQDESLLMKKSEESLRWYENVMSEKATAMYVLSKIEQ</sequence>
<accession>A0A5C6LFD6</accession>
<dbReference type="RefSeq" id="WP_122334378.1">
    <property type="nucleotide sequence ID" value="NZ_JABAGK010000007.1"/>
</dbReference>
<dbReference type="Pfam" id="PF24785">
    <property type="entry name" value="RXYLT1_C"/>
    <property type="match status" value="1"/>
</dbReference>